<organism evidence="6 7">
    <name type="scientific">Streptomyces spongiae</name>
    <dbReference type="NCBI Taxonomy" id="565072"/>
    <lineage>
        <taxon>Bacteria</taxon>
        <taxon>Bacillati</taxon>
        <taxon>Actinomycetota</taxon>
        <taxon>Actinomycetes</taxon>
        <taxon>Kitasatosporales</taxon>
        <taxon>Streptomycetaceae</taxon>
        <taxon>Streptomyces</taxon>
    </lineage>
</organism>
<keyword evidence="4 6" id="KW-0067">ATP-binding</keyword>
<evidence type="ECO:0000256" key="1">
    <source>
        <dbReference type="ARBA" id="ARBA00005417"/>
    </source>
</evidence>
<dbReference type="InterPro" id="IPR050319">
    <property type="entry name" value="ABC_transp_ATP-bind"/>
</dbReference>
<dbReference type="Pfam" id="PF08352">
    <property type="entry name" value="oligo_HPY"/>
    <property type="match status" value="1"/>
</dbReference>
<reference evidence="6 7" key="1">
    <citation type="submission" date="2019-07" db="EMBL/GenBank/DDBJ databases">
        <title>New species of Amycolatopsis and Streptomyces.</title>
        <authorList>
            <person name="Duangmal K."/>
            <person name="Teo W.F.A."/>
            <person name="Lipun K."/>
        </authorList>
    </citation>
    <scope>NUCLEOTIDE SEQUENCE [LARGE SCALE GENOMIC DNA]</scope>
    <source>
        <strain evidence="6 7">NBRC 106415</strain>
    </source>
</reference>
<dbReference type="CDD" id="cd03257">
    <property type="entry name" value="ABC_NikE_OppD_transporters"/>
    <property type="match status" value="1"/>
</dbReference>
<dbReference type="OrthoDB" id="4008250at2"/>
<dbReference type="Gene3D" id="3.40.50.300">
    <property type="entry name" value="P-loop containing nucleotide triphosphate hydrolases"/>
    <property type="match status" value="1"/>
</dbReference>
<dbReference type="PANTHER" id="PTHR43776">
    <property type="entry name" value="TRANSPORT ATP-BINDING PROTEIN"/>
    <property type="match status" value="1"/>
</dbReference>
<name>A0A5N8XKJ7_9ACTN</name>
<evidence type="ECO:0000256" key="4">
    <source>
        <dbReference type="ARBA" id="ARBA00022840"/>
    </source>
</evidence>
<feature type="domain" description="ABC transporter" evidence="5">
    <location>
        <begin position="5"/>
        <end position="245"/>
    </location>
</feature>
<dbReference type="PROSITE" id="PS00211">
    <property type="entry name" value="ABC_TRANSPORTER_1"/>
    <property type="match status" value="1"/>
</dbReference>
<dbReference type="InterPro" id="IPR013563">
    <property type="entry name" value="Oligopep_ABC_C"/>
</dbReference>
<dbReference type="SUPFAM" id="SSF52540">
    <property type="entry name" value="P-loop containing nucleoside triphosphate hydrolases"/>
    <property type="match status" value="1"/>
</dbReference>
<dbReference type="PROSITE" id="PS50893">
    <property type="entry name" value="ABC_TRANSPORTER_2"/>
    <property type="match status" value="1"/>
</dbReference>
<keyword evidence="3" id="KW-0547">Nucleotide-binding</keyword>
<comment type="similarity">
    <text evidence="1">Belongs to the ABC transporter superfamily.</text>
</comment>
<dbReference type="PANTHER" id="PTHR43776:SF7">
    <property type="entry name" value="D,D-DIPEPTIDE TRANSPORT ATP-BINDING PROTEIN DDPF-RELATED"/>
    <property type="match status" value="1"/>
</dbReference>
<keyword evidence="7" id="KW-1185">Reference proteome</keyword>
<dbReference type="InterPro" id="IPR003593">
    <property type="entry name" value="AAA+_ATPase"/>
</dbReference>
<dbReference type="GO" id="GO:0016887">
    <property type="term" value="F:ATP hydrolysis activity"/>
    <property type="evidence" value="ECO:0007669"/>
    <property type="project" value="InterPro"/>
</dbReference>
<sequence>MRKTFQPRSLLKIGQPVLAVDGVSLALPAGSTLAVVGESGSGKTTLARMIMGVETPTSGSIEFFGRAQPRRMRTRDRRAHARVIQMVFQNPYRSLDPRQSVGAAIDEVLRLHFDLGRQDSRARTAELFDLVRLSPTRLDALPRELSGGQRQRVCIARALATNPRAIILDEAVAALDVLVQAQVLNLLADVQEQTDVSYLFVTHDLAVVRQIADDVLVMWSGRVVEHGCAEEVLDHPEHPYTRLLRDSVPRPGWKPARRLMDDGPASPEHA</sequence>
<dbReference type="InterPro" id="IPR003439">
    <property type="entry name" value="ABC_transporter-like_ATP-bd"/>
</dbReference>
<dbReference type="GO" id="GO:0055085">
    <property type="term" value="P:transmembrane transport"/>
    <property type="evidence" value="ECO:0007669"/>
    <property type="project" value="UniProtKB-ARBA"/>
</dbReference>
<keyword evidence="2" id="KW-0813">Transport</keyword>
<dbReference type="EMBL" id="VJZC01000145">
    <property type="protein sequence ID" value="MPY59518.1"/>
    <property type="molecule type" value="Genomic_DNA"/>
</dbReference>
<dbReference type="InterPro" id="IPR027417">
    <property type="entry name" value="P-loop_NTPase"/>
</dbReference>
<evidence type="ECO:0000313" key="6">
    <source>
        <dbReference type="EMBL" id="MPY59518.1"/>
    </source>
</evidence>
<evidence type="ECO:0000259" key="5">
    <source>
        <dbReference type="PROSITE" id="PS50893"/>
    </source>
</evidence>
<evidence type="ECO:0000256" key="2">
    <source>
        <dbReference type="ARBA" id="ARBA00022448"/>
    </source>
</evidence>
<accession>A0A5N8XKJ7</accession>
<protein>
    <submittedName>
        <fullName evidence="6">ABC transporter ATP-binding protein</fullName>
    </submittedName>
</protein>
<evidence type="ECO:0000313" key="7">
    <source>
        <dbReference type="Proteomes" id="UP000400924"/>
    </source>
</evidence>
<dbReference type="GO" id="GO:0005524">
    <property type="term" value="F:ATP binding"/>
    <property type="evidence" value="ECO:0007669"/>
    <property type="project" value="UniProtKB-KW"/>
</dbReference>
<dbReference type="InterPro" id="IPR017871">
    <property type="entry name" value="ABC_transporter-like_CS"/>
</dbReference>
<dbReference type="AlphaFoldDB" id="A0A5N8XKJ7"/>
<dbReference type="SMART" id="SM00382">
    <property type="entry name" value="AAA"/>
    <property type="match status" value="1"/>
</dbReference>
<evidence type="ECO:0000256" key="3">
    <source>
        <dbReference type="ARBA" id="ARBA00022741"/>
    </source>
</evidence>
<dbReference type="Pfam" id="PF00005">
    <property type="entry name" value="ABC_tran"/>
    <property type="match status" value="1"/>
</dbReference>
<gene>
    <name evidence="6" type="ORF">FNH08_20815</name>
</gene>
<dbReference type="GO" id="GO:0015833">
    <property type="term" value="P:peptide transport"/>
    <property type="evidence" value="ECO:0007669"/>
    <property type="project" value="InterPro"/>
</dbReference>
<dbReference type="Proteomes" id="UP000400924">
    <property type="component" value="Unassembled WGS sequence"/>
</dbReference>
<proteinExistence type="inferred from homology"/>
<comment type="caution">
    <text evidence="6">The sequence shown here is derived from an EMBL/GenBank/DDBJ whole genome shotgun (WGS) entry which is preliminary data.</text>
</comment>